<organism evidence="2">
    <name type="scientific">uncultured Rubrobacteraceae bacterium</name>
    <dbReference type="NCBI Taxonomy" id="349277"/>
    <lineage>
        <taxon>Bacteria</taxon>
        <taxon>Bacillati</taxon>
        <taxon>Actinomycetota</taxon>
        <taxon>Rubrobacteria</taxon>
        <taxon>Rubrobacterales</taxon>
        <taxon>Rubrobacteraceae</taxon>
        <taxon>environmental samples</taxon>
    </lineage>
</organism>
<dbReference type="EMBL" id="CADCUV010000021">
    <property type="protein sequence ID" value="CAA9387746.1"/>
    <property type="molecule type" value="Genomic_DNA"/>
</dbReference>
<feature type="compositionally biased region" description="Low complexity" evidence="1">
    <location>
        <begin position="42"/>
        <end position="53"/>
    </location>
</feature>
<feature type="compositionally biased region" description="Basic and acidic residues" evidence="1">
    <location>
        <begin position="55"/>
        <end position="74"/>
    </location>
</feature>
<accession>A0A6J4NNR3</accession>
<dbReference type="AlphaFoldDB" id="A0A6J4NNR3"/>
<proteinExistence type="predicted"/>
<feature type="compositionally biased region" description="Basic residues" evidence="1">
    <location>
        <begin position="16"/>
        <end position="27"/>
    </location>
</feature>
<protein>
    <submittedName>
        <fullName evidence="2">Uncharacterized protein</fullName>
    </submittedName>
</protein>
<evidence type="ECO:0000313" key="2">
    <source>
        <dbReference type="EMBL" id="CAA9387746.1"/>
    </source>
</evidence>
<reference evidence="2" key="1">
    <citation type="submission" date="2020-02" db="EMBL/GenBank/DDBJ databases">
        <authorList>
            <person name="Meier V. D."/>
        </authorList>
    </citation>
    <scope>NUCLEOTIDE SEQUENCE</scope>
    <source>
        <strain evidence="2">AVDCRST_MAG22</strain>
    </source>
</reference>
<feature type="compositionally biased region" description="Basic and acidic residues" evidence="1">
    <location>
        <begin position="28"/>
        <end position="41"/>
    </location>
</feature>
<feature type="non-terminal residue" evidence="2">
    <location>
        <position position="1"/>
    </location>
</feature>
<name>A0A6J4NNR3_9ACTN</name>
<feature type="non-terminal residue" evidence="2">
    <location>
        <position position="74"/>
    </location>
</feature>
<evidence type="ECO:0000256" key="1">
    <source>
        <dbReference type="SAM" id="MobiDB-lite"/>
    </source>
</evidence>
<sequence length="74" mass="8664">AKPGAGGPRQGAPRPQGRRRRRPHRRLRREDRHRQHPDARRLQGLPPLPTGLLLRHREPDPTRRARGARDSRRL</sequence>
<feature type="region of interest" description="Disordered" evidence="1">
    <location>
        <begin position="1"/>
        <end position="74"/>
    </location>
</feature>
<gene>
    <name evidence="2" type="ORF">AVDCRST_MAG22-373</name>
</gene>